<dbReference type="EMBL" id="JBHSOW010000106">
    <property type="protein sequence ID" value="MFC5652905.1"/>
    <property type="molecule type" value="Genomic_DNA"/>
</dbReference>
<dbReference type="NCBIfam" id="TIGR03061">
    <property type="entry name" value="pip_yhgE_Nterm"/>
    <property type="match status" value="1"/>
</dbReference>
<name>A0ABW0W3Z2_9BACL</name>
<dbReference type="InterPro" id="IPR051328">
    <property type="entry name" value="T7SS_ABC-Transporter"/>
</dbReference>
<dbReference type="InterPro" id="IPR017501">
    <property type="entry name" value="Phage_infect_YhgE_C"/>
</dbReference>
<gene>
    <name evidence="7" type="ORF">ACFPYJ_28130</name>
</gene>
<proteinExistence type="predicted"/>
<feature type="domain" description="ABC-2 type transporter transmembrane" evidence="6">
    <location>
        <begin position="25"/>
        <end position="160"/>
    </location>
</feature>
<feature type="transmembrane region" description="Helical" evidence="5">
    <location>
        <begin position="477"/>
        <end position="496"/>
    </location>
</feature>
<accession>A0ABW0W3Z2</accession>
<feature type="transmembrane region" description="Helical" evidence="5">
    <location>
        <begin position="577"/>
        <end position="594"/>
    </location>
</feature>
<feature type="transmembrane region" description="Helical" evidence="5">
    <location>
        <begin position="20"/>
        <end position="43"/>
    </location>
</feature>
<feature type="transmembrane region" description="Helical" evidence="5">
    <location>
        <begin position="546"/>
        <end position="570"/>
    </location>
</feature>
<reference evidence="8" key="1">
    <citation type="journal article" date="2019" name="Int. J. Syst. Evol. Microbiol.">
        <title>The Global Catalogue of Microorganisms (GCM) 10K type strain sequencing project: providing services to taxonomists for standard genome sequencing and annotation.</title>
        <authorList>
            <consortium name="The Broad Institute Genomics Platform"/>
            <consortium name="The Broad Institute Genome Sequencing Center for Infectious Disease"/>
            <person name="Wu L."/>
            <person name="Ma J."/>
        </authorList>
    </citation>
    <scope>NUCLEOTIDE SEQUENCE [LARGE SCALE GENOMIC DNA]</scope>
    <source>
        <strain evidence="8">CGMCC 1.3240</strain>
    </source>
</reference>
<dbReference type="PANTHER" id="PTHR43077">
    <property type="entry name" value="TRANSPORT PERMEASE YVFS-RELATED"/>
    <property type="match status" value="1"/>
</dbReference>
<comment type="caution">
    <text evidence="7">The sequence shown here is derived from an EMBL/GenBank/DDBJ whole genome shotgun (WGS) entry which is preliminary data.</text>
</comment>
<feature type="transmembrane region" description="Helical" evidence="5">
    <location>
        <begin position="517"/>
        <end position="540"/>
    </location>
</feature>
<dbReference type="Gene3D" id="3.40.1710.10">
    <property type="entry name" value="abc type-2 transporter like domain"/>
    <property type="match status" value="1"/>
</dbReference>
<organism evidence="7 8">
    <name type="scientific">Paenibacillus solisilvae</name>
    <dbReference type="NCBI Taxonomy" id="2486751"/>
    <lineage>
        <taxon>Bacteria</taxon>
        <taxon>Bacillati</taxon>
        <taxon>Bacillota</taxon>
        <taxon>Bacilli</taxon>
        <taxon>Bacillales</taxon>
        <taxon>Paenibacillaceae</taxon>
        <taxon>Paenibacillus</taxon>
    </lineage>
</organism>
<evidence type="ECO:0000256" key="2">
    <source>
        <dbReference type="ARBA" id="ARBA00022692"/>
    </source>
</evidence>
<keyword evidence="2 5" id="KW-0812">Transmembrane</keyword>
<dbReference type="Pfam" id="PF12698">
    <property type="entry name" value="ABC2_membrane_3"/>
    <property type="match status" value="2"/>
</dbReference>
<keyword evidence="3 5" id="KW-1133">Transmembrane helix</keyword>
<dbReference type="RefSeq" id="WP_379191562.1">
    <property type="nucleotide sequence ID" value="NZ_JBHSOW010000106.1"/>
</dbReference>
<evidence type="ECO:0000259" key="6">
    <source>
        <dbReference type="Pfam" id="PF12698"/>
    </source>
</evidence>
<evidence type="ECO:0000256" key="3">
    <source>
        <dbReference type="ARBA" id="ARBA00022989"/>
    </source>
</evidence>
<evidence type="ECO:0000256" key="5">
    <source>
        <dbReference type="SAM" id="Phobius"/>
    </source>
</evidence>
<evidence type="ECO:0000313" key="8">
    <source>
        <dbReference type="Proteomes" id="UP001596047"/>
    </source>
</evidence>
<dbReference type="NCBIfam" id="TIGR03062">
    <property type="entry name" value="pip_yhgE_Cterm"/>
    <property type="match status" value="1"/>
</dbReference>
<dbReference type="PANTHER" id="PTHR43077:SF5">
    <property type="entry name" value="PHAGE INFECTION PROTEIN"/>
    <property type="match status" value="1"/>
</dbReference>
<sequence length="674" mass="69199">MTGLTLFGREMSRIVRDRKLLIPIIGILFIPIMYSGMLIGVNWDPYGKLSKLPVAVVNEDAGAQFKGKSLTVGEDLVKELKEKKDFKWEFVDKVKAEKGLEDGDYYYAIEIPEQFSKQATTLLDKNPHPAALRYVTNDSENYLASKIGQSAIDKLQSEISSQVTKAYAEAVFNQIGDAADGIAKASDGAAKLSNGAADAKQGAELLRDNVAKLAGGSKELLSGVSQLGTGASSVSAGAAKVSDGTAALSAGLSKLEAGGRQLSGSAAKAAGAAAQLAAGLSSAQQGSAELAAGAAKLEAALAAYAAAQPDAAQNAALQELLGAAKAVSAGAAELSGGSTKLAAGAAQLQQGQSSLLQGVDALHAKLAEASKSSAKLAAGAKATADGAAKVASGAAAAGRGAAQLADGSGKLAAGSAQLANGTKKLADGSAELSGKLGDASQDSGEVKGSDALYDMFAKPVQVDEAKLTNVPNYGTGFTPYFLSLGLFVGALLSTMVMSLRETSLAPKSGWSWFLSKALLFGLVGVLQALIADAILIYGIGVHINHIGAFVGFTLLTSVTFMMIIQFLVAAFDQPGRFIGVIFLILQLTGSGGTYPSELIPTWLSSIREFLPMTYTISAFREIVTGNELMTAGSSAVHVAVFAIVSTALSLLVYTLMFRKNKNSSAPNETALQAY</sequence>
<evidence type="ECO:0000256" key="1">
    <source>
        <dbReference type="ARBA" id="ARBA00004141"/>
    </source>
</evidence>
<dbReference type="InterPro" id="IPR017500">
    <property type="entry name" value="Phage_infect_YhgE_N"/>
</dbReference>
<dbReference type="InterPro" id="IPR013525">
    <property type="entry name" value="ABC2_TM"/>
</dbReference>
<dbReference type="Proteomes" id="UP001596047">
    <property type="component" value="Unassembled WGS sequence"/>
</dbReference>
<keyword evidence="8" id="KW-1185">Reference proteome</keyword>
<protein>
    <submittedName>
        <fullName evidence="7">YhgE/Pip family protein</fullName>
    </submittedName>
</protein>
<feature type="domain" description="ABC-2 type transporter transmembrane" evidence="6">
    <location>
        <begin position="457"/>
        <end position="651"/>
    </location>
</feature>
<feature type="transmembrane region" description="Helical" evidence="5">
    <location>
        <begin position="635"/>
        <end position="656"/>
    </location>
</feature>
<evidence type="ECO:0000256" key="4">
    <source>
        <dbReference type="ARBA" id="ARBA00023136"/>
    </source>
</evidence>
<comment type="subcellular location">
    <subcellularLocation>
        <location evidence="1">Membrane</location>
        <topology evidence="1">Multi-pass membrane protein</topology>
    </subcellularLocation>
</comment>
<keyword evidence="4 5" id="KW-0472">Membrane</keyword>
<evidence type="ECO:0000313" key="7">
    <source>
        <dbReference type="EMBL" id="MFC5652905.1"/>
    </source>
</evidence>